<reference evidence="2 3" key="1">
    <citation type="submission" date="2018-06" db="EMBL/GenBank/DDBJ databases">
        <authorList>
            <consortium name="Pathogen Informatics"/>
            <person name="Doyle S."/>
        </authorList>
    </citation>
    <scope>NUCLEOTIDE SEQUENCE [LARGE SCALE GENOMIC DNA]</scope>
    <source>
        <strain evidence="2 3">NCTC13337</strain>
    </source>
</reference>
<name>A0A380MSI6_9GAMM</name>
<protein>
    <submittedName>
        <fullName evidence="2">Uncharacterized protein</fullName>
    </submittedName>
</protein>
<evidence type="ECO:0000313" key="2">
    <source>
        <dbReference type="EMBL" id="SUO95026.1"/>
    </source>
</evidence>
<dbReference type="Proteomes" id="UP000254601">
    <property type="component" value="Unassembled WGS sequence"/>
</dbReference>
<keyword evidence="3" id="KW-1185">Reference proteome</keyword>
<dbReference type="EMBL" id="UHIC01000001">
    <property type="protein sequence ID" value="SUO95026.1"/>
    <property type="molecule type" value="Genomic_DNA"/>
</dbReference>
<evidence type="ECO:0000313" key="3">
    <source>
        <dbReference type="Proteomes" id="UP000254601"/>
    </source>
</evidence>
<proteinExistence type="predicted"/>
<gene>
    <name evidence="2" type="ORF">NCTC13337_01052</name>
</gene>
<evidence type="ECO:0000256" key="1">
    <source>
        <dbReference type="SAM" id="MobiDB-lite"/>
    </source>
</evidence>
<sequence>MAQINRFNQNPVQPEKPQEPELTVVDPTQNNVVVAFELDKKPSVGELTYIRQKDSKFNINAENQGLNSAATAMVSLPLESQNPHLTNIVLGNLKNTQIAQFAGSNKQNFKDKESLQTENVKYHKDSIQKIVKDYAYLNGRYSGLGDFGNTQGLDKEIKDAIIRN</sequence>
<feature type="compositionally biased region" description="Polar residues" evidence="1">
    <location>
        <begin position="1"/>
        <end position="12"/>
    </location>
</feature>
<organism evidence="2 3">
    <name type="scientific">Suttonella ornithocola</name>
    <dbReference type="NCBI Taxonomy" id="279832"/>
    <lineage>
        <taxon>Bacteria</taxon>
        <taxon>Pseudomonadati</taxon>
        <taxon>Pseudomonadota</taxon>
        <taxon>Gammaproteobacteria</taxon>
        <taxon>Cardiobacteriales</taxon>
        <taxon>Cardiobacteriaceae</taxon>
        <taxon>Suttonella</taxon>
    </lineage>
</organism>
<dbReference type="AlphaFoldDB" id="A0A380MSI6"/>
<accession>A0A380MSI6</accession>
<feature type="region of interest" description="Disordered" evidence="1">
    <location>
        <begin position="1"/>
        <end position="20"/>
    </location>
</feature>